<sequence>MDLKMELRKKGPLYIALRERTSK</sequence>
<dbReference type="Proteomes" id="UP000276133">
    <property type="component" value="Unassembled WGS sequence"/>
</dbReference>
<protein>
    <submittedName>
        <fullName evidence="1">Uncharacterized protein</fullName>
    </submittedName>
</protein>
<dbReference type="EMBL" id="REGN01010026">
    <property type="protein sequence ID" value="RMZ99846.1"/>
    <property type="molecule type" value="Genomic_DNA"/>
</dbReference>
<accession>A0A3M7PL42</accession>
<gene>
    <name evidence="1" type="ORF">BpHYR1_033739</name>
</gene>
<evidence type="ECO:0000313" key="1">
    <source>
        <dbReference type="EMBL" id="RMZ99846.1"/>
    </source>
</evidence>
<proteinExistence type="predicted"/>
<organism evidence="1 2">
    <name type="scientific">Brachionus plicatilis</name>
    <name type="common">Marine rotifer</name>
    <name type="synonym">Brachionus muelleri</name>
    <dbReference type="NCBI Taxonomy" id="10195"/>
    <lineage>
        <taxon>Eukaryota</taxon>
        <taxon>Metazoa</taxon>
        <taxon>Spiralia</taxon>
        <taxon>Gnathifera</taxon>
        <taxon>Rotifera</taxon>
        <taxon>Eurotatoria</taxon>
        <taxon>Monogononta</taxon>
        <taxon>Pseudotrocha</taxon>
        <taxon>Ploima</taxon>
        <taxon>Brachionidae</taxon>
        <taxon>Brachionus</taxon>
    </lineage>
</organism>
<name>A0A3M7PL42_BRAPC</name>
<dbReference type="AlphaFoldDB" id="A0A3M7PL42"/>
<keyword evidence="2" id="KW-1185">Reference proteome</keyword>
<reference evidence="1 2" key="1">
    <citation type="journal article" date="2018" name="Sci. Rep.">
        <title>Genomic signatures of local adaptation to the degree of environmental predictability in rotifers.</title>
        <authorList>
            <person name="Franch-Gras L."/>
            <person name="Hahn C."/>
            <person name="Garcia-Roger E.M."/>
            <person name="Carmona M.J."/>
            <person name="Serra M."/>
            <person name="Gomez A."/>
        </authorList>
    </citation>
    <scope>NUCLEOTIDE SEQUENCE [LARGE SCALE GENOMIC DNA]</scope>
    <source>
        <strain evidence="1">HYR1</strain>
    </source>
</reference>
<evidence type="ECO:0000313" key="2">
    <source>
        <dbReference type="Proteomes" id="UP000276133"/>
    </source>
</evidence>
<comment type="caution">
    <text evidence="1">The sequence shown here is derived from an EMBL/GenBank/DDBJ whole genome shotgun (WGS) entry which is preliminary data.</text>
</comment>